<evidence type="ECO:0000313" key="3">
    <source>
        <dbReference type="Proteomes" id="UP000260758"/>
    </source>
</evidence>
<evidence type="ECO:0000313" key="2">
    <source>
        <dbReference type="EMBL" id="RGM72141.1"/>
    </source>
</evidence>
<dbReference type="EMBL" id="QSTP01000005">
    <property type="protein sequence ID" value="RGM72141.1"/>
    <property type="molecule type" value="Genomic_DNA"/>
</dbReference>
<gene>
    <name evidence="2" type="ORF">DXB99_06275</name>
</gene>
<evidence type="ECO:0000256" key="1">
    <source>
        <dbReference type="SAM" id="Phobius"/>
    </source>
</evidence>
<feature type="transmembrane region" description="Helical" evidence="1">
    <location>
        <begin position="44"/>
        <end position="61"/>
    </location>
</feature>
<keyword evidence="1" id="KW-0812">Transmembrane</keyword>
<dbReference type="Proteomes" id="UP000260758">
    <property type="component" value="Unassembled WGS sequence"/>
</dbReference>
<protein>
    <submittedName>
        <fullName evidence="2">Uncharacterized protein</fullName>
    </submittedName>
</protein>
<sequence>MLLFLINFITGSILFILGQASIIPNITYSNIYGQQVSSLEAVNFIAISLQLMGILCLFLYFKDKLKKE</sequence>
<proteinExistence type="predicted"/>
<dbReference type="AlphaFoldDB" id="A0A3E4YCB6"/>
<keyword evidence="1" id="KW-1133">Transmembrane helix</keyword>
<reference evidence="2 3" key="1">
    <citation type="submission" date="2018-08" db="EMBL/GenBank/DDBJ databases">
        <title>A genome reference for cultivated species of the human gut microbiota.</title>
        <authorList>
            <person name="Zou Y."/>
            <person name="Xue W."/>
            <person name="Luo G."/>
        </authorList>
    </citation>
    <scope>NUCLEOTIDE SEQUENCE [LARGE SCALE GENOMIC DNA]</scope>
    <source>
        <strain evidence="2 3">OM07-13</strain>
    </source>
</reference>
<organism evidence="2 3">
    <name type="scientific">Agathobacter rectalis</name>
    <dbReference type="NCBI Taxonomy" id="39491"/>
    <lineage>
        <taxon>Bacteria</taxon>
        <taxon>Bacillati</taxon>
        <taxon>Bacillota</taxon>
        <taxon>Clostridia</taxon>
        <taxon>Lachnospirales</taxon>
        <taxon>Lachnospiraceae</taxon>
        <taxon>Agathobacter</taxon>
    </lineage>
</organism>
<comment type="caution">
    <text evidence="2">The sequence shown here is derived from an EMBL/GenBank/DDBJ whole genome shotgun (WGS) entry which is preliminary data.</text>
</comment>
<accession>A0A3E4YCB6</accession>
<keyword evidence="1" id="KW-0472">Membrane</keyword>
<name>A0A3E4YCB6_9FIRM</name>